<feature type="non-terminal residue" evidence="1">
    <location>
        <position position="1"/>
    </location>
</feature>
<proteinExistence type="predicted"/>
<accession>A0A843Z2H3</accession>
<protein>
    <submittedName>
        <fullName evidence="1">Uncharacterized protein</fullName>
    </submittedName>
</protein>
<dbReference type="Proteomes" id="UP000469952">
    <property type="component" value="Unassembled WGS sequence"/>
</dbReference>
<comment type="caution">
    <text evidence="1">The sequence shown here is derived from an EMBL/GenBank/DDBJ whole genome shotgun (WGS) entry which is preliminary data.</text>
</comment>
<organism evidence="1 2">
    <name type="scientific">Leuconostoc mesenteroides</name>
    <dbReference type="NCBI Taxonomy" id="1245"/>
    <lineage>
        <taxon>Bacteria</taxon>
        <taxon>Bacillati</taxon>
        <taxon>Bacillota</taxon>
        <taxon>Bacilli</taxon>
        <taxon>Lactobacillales</taxon>
        <taxon>Lactobacillaceae</taxon>
        <taxon>Leuconostoc</taxon>
    </lineage>
</organism>
<sequence>ALPQSFPGSHFAFLPADISSQILNFGAPAPLDDKNTGRRDADNRAYAVELERRLQHVPGIADLRIQQSTGYPSLQVNVDRMR</sequence>
<gene>
    <name evidence="1" type="ORF">GFV13_10055</name>
</gene>
<evidence type="ECO:0000313" key="1">
    <source>
        <dbReference type="EMBL" id="MQR27564.1"/>
    </source>
</evidence>
<dbReference type="EMBL" id="WIPA01000061">
    <property type="protein sequence ID" value="MQR27564.1"/>
    <property type="molecule type" value="Genomic_DNA"/>
</dbReference>
<evidence type="ECO:0000313" key="2">
    <source>
        <dbReference type="Proteomes" id="UP000469952"/>
    </source>
</evidence>
<name>A0A843Z2H3_LEUME</name>
<reference evidence="1 2" key="1">
    <citation type="submission" date="2019-10" db="EMBL/GenBank/DDBJ databases">
        <title>WGS of Leuconostoc mesenteroides.</title>
        <authorList>
            <person name="Melo Bolivar J."/>
            <person name="Marino-Ramirez L."/>
            <person name="Villamil Diaz L.M."/>
        </authorList>
    </citation>
    <scope>NUCLEOTIDE SEQUENCE [LARGE SCALE GENOMIC DNA]</scope>
    <source>
        <strain evidence="1 2">M11</strain>
    </source>
</reference>
<dbReference type="RefSeq" id="WP_153245565.1">
    <property type="nucleotide sequence ID" value="NZ_WIPA01000061.1"/>
</dbReference>
<dbReference type="AlphaFoldDB" id="A0A843Z2H3"/>
<feature type="non-terminal residue" evidence="1">
    <location>
        <position position="82"/>
    </location>
</feature>